<dbReference type="NCBIfam" id="TIGR02603">
    <property type="entry name" value="CxxCH_TIGR02603"/>
    <property type="match status" value="1"/>
</dbReference>
<keyword evidence="2 4" id="KW-0479">Metal-binding</keyword>
<dbReference type="InterPro" id="IPR013427">
    <property type="entry name" value="Haem-bd_dom_put"/>
</dbReference>
<keyword evidence="1 4" id="KW-0349">Heme</keyword>
<dbReference type="InterPro" id="IPR009056">
    <property type="entry name" value="Cyt_c-like_dom"/>
</dbReference>
<evidence type="ECO:0000256" key="4">
    <source>
        <dbReference type="PROSITE-ProRule" id="PRU00433"/>
    </source>
</evidence>
<dbReference type="InterPro" id="IPR036909">
    <property type="entry name" value="Cyt_c-like_dom_sf"/>
</dbReference>
<dbReference type="SUPFAM" id="SSF46626">
    <property type="entry name" value="Cytochrome c"/>
    <property type="match status" value="1"/>
</dbReference>
<dbReference type="PROSITE" id="PS51007">
    <property type="entry name" value="CYTC"/>
    <property type="match status" value="1"/>
</dbReference>
<proteinExistence type="predicted"/>
<evidence type="ECO:0000259" key="6">
    <source>
        <dbReference type="PROSITE" id="PS51007"/>
    </source>
</evidence>
<keyword evidence="3 4" id="KW-0408">Iron</keyword>
<reference evidence="7 8" key="1">
    <citation type="submission" date="2019-02" db="EMBL/GenBank/DDBJ databases">
        <title>Deep-cultivation of Planctomycetes and their phenomic and genomic characterization uncovers novel biology.</title>
        <authorList>
            <person name="Wiegand S."/>
            <person name="Jogler M."/>
            <person name="Boedeker C."/>
            <person name="Pinto D."/>
            <person name="Vollmers J."/>
            <person name="Rivas-Marin E."/>
            <person name="Kohn T."/>
            <person name="Peeters S.H."/>
            <person name="Heuer A."/>
            <person name="Rast P."/>
            <person name="Oberbeckmann S."/>
            <person name="Bunk B."/>
            <person name="Jeske O."/>
            <person name="Meyerdierks A."/>
            <person name="Storesund J.E."/>
            <person name="Kallscheuer N."/>
            <person name="Luecker S."/>
            <person name="Lage O.M."/>
            <person name="Pohl T."/>
            <person name="Merkel B.J."/>
            <person name="Hornburger P."/>
            <person name="Mueller R.-W."/>
            <person name="Bruemmer F."/>
            <person name="Labrenz M."/>
            <person name="Spormann A.M."/>
            <person name="Op den Camp H."/>
            <person name="Overmann J."/>
            <person name="Amann R."/>
            <person name="Jetten M.S.M."/>
            <person name="Mascher T."/>
            <person name="Medema M.H."/>
            <person name="Devos D.P."/>
            <person name="Kaster A.-K."/>
            <person name="Ovreas L."/>
            <person name="Rohde M."/>
            <person name="Galperin M.Y."/>
            <person name="Jogler C."/>
        </authorList>
    </citation>
    <scope>NUCLEOTIDE SEQUENCE [LARGE SCALE GENOMIC DNA]</scope>
    <source>
        <strain evidence="7 8">Mal48</strain>
    </source>
</reference>
<dbReference type="SUPFAM" id="SSF48371">
    <property type="entry name" value="ARM repeat"/>
    <property type="match status" value="1"/>
</dbReference>
<protein>
    <recommendedName>
        <fullName evidence="6">Cytochrome c domain-containing protein</fullName>
    </recommendedName>
</protein>
<gene>
    <name evidence="7" type="ORF">Mal48_07730</name>
</gene>
<dbReference type="InterPro" id="IPR016024">
    <property type="entry name" value="ARM-type_fold"/>
</dbReference>
<evidence type="ECO:0000313" key="7">
    <source>
        <dbReference type="EMBL" id="QDT31539.1"/>
    </source>
</evidence>
<evidence type="ECO:0000313" key="8">
    <source>
        <dbReference type="Proteomes" id="UP000315724"/>
    </source>
</evidence>
<dbReference type="AlphaFoldDB" id="A0A517QIR8"/>
<dbReference type="InterPro" id="IPR011989">
    <property type="entry name" value="ARM-like"/>
</dbReference>
<dbReference type="Gene3D" id="1.10.760.10">
    <property type="entry name" value="Cytochrome c-like domain"/>
    <property type="match status" value="1"/>
</dbReference>
<dbReference type="Gene3D" id="1.25.10.10">
    <property type="entry name" value="Leucine-rich Repeat Variant"/>
    <property type="match status" value="1"/>
</dbReference>
<keyword evidence="8" id="KW-1185">Reference proteome</keyword>
<dbReference type="PANTHER" id="PTHR33546:SF1">
    <property type="entry name" value="LARGE, MULTIFUNCTIONAL SECRETED PROTEIN"/>
    <property type="match status" value="1"/>
</dbReference>
<evidence type="ECO:0000256" key="5">
    <source>
        <dbReference type="SAM" id="SignalP"/>
    </source>
</evidence>
<dbReference type="EMBL" id="CP036267">
    <property type="protein sequence ID" value="QDT31539.1"/>
    <property type="molecule type" value="Genomic_DNA"/>
</dbReference>
<dbReference type="PANTHER" id="PTHR33546">
    <property type="entry name" value="LARGE, MULTIFUNCTIONAL SECRETED PROTEIN-RELATED"/>
    <property type="match status" value="1"/>
</dbReference>
<evidence type="ECO:0000256" key="2">
    <source>
        <dbReference type="ARBA" id="ARBA00022723"/>
    </source>
</evidence>
<dbReference type="OrthoDB" id="228131at2"/>
<accession>A0A517QIR8</accession>
<keyword evidence="5" id="KW-0732">Signal</keyword>
<dbReference type="RefSeq" id="WP_145196196.1">
    <property type="nucleotide sequence ID" value="NZ_CP036267.1"/>
</dbReference>
<feature type="chain" id="PRO_5022152687" description="Cytochrome c domain-containing protein" evidence="5">
    <location>
        <begin position="28"/>
        <end position="591"/>
    </location>
</feature>
<dbReference type="GO" id="GO:0020037">
    <property type="term" value="F:heme binding"/>
    <property type="evidence" value="ECO:0007669"/>
    <property type="project" value="InterPro"/>
</dbReference>
<feature type="signal peptide" evidence="5">
    <location>
        <begin position="1"/>
        <end position="27"/>
    </location>
</feature>
<name>A0A517QIR8_9PLAN</name>
<evidence type="ECO:0000256" key="3">
    <source>
        <dbReference type="ARBA" id="ARBA00023004"/>
    </source>
</evidence>
<evidence type="ECO:0000256" key="1">
    <source>
        <dbReference type="ARBA" id="ARBA00022617"/>
    </source>
</evidence>
<dbReference type="Proteomes" id="UP000315724">
    <property type="component" value="Chromosome"/>
</dbReference>
<dbReference type="GO" id="GO:0009055">
    <property type="term" value="F:electron transfer activity"/>
    <property type="evidence" value="ECO:0007669"/>
    <property type="project" value="InterPro"/>
</dbReference>
<feature type="domain" description="Cytochrome c" evidence="6">
    <location>
        <begin position="300"/>
        <end position="436"/>
    </location>
</feature>
<dbReference type="GO" id="GO:0046872">
    <property type="term" value="F:metal ion binding"/>
    <property type="evidence" value="ECO:0007669"/>
    <property type="project" value="UniProtKB-KW"/>
</dbReference>
<dbReference type="KEGG" id="tpol:Mal48_07730"/>
<organism evidence="7 8">
    <name type="scientific">Thalassoglobus polymorphus</name>
    <dbReference type="NCBI Taxonomy" id="2527994"/>
    <lineage>
        <taxon>Bacteria</taxon>
        <taxon>Pseudomonadati</taxon>
        <taxon>Planctomycetota</taxon>
        <taxon>Planctomycetia</taxon>
        <taxon>Planctomycetales</taxon>
        <taxon>Planctomycetaceae</taxon>
        <taxon>Thalassoglobus</taxon>
    </lineage>
</organism>
<sequence length="591" mass="64065" precursor="true">MLNRRLTCVILQLTIVLSLVTTLPVEAADPPSAVGSMLTLLKSGRVPEQRLGAIVKLICDRGNEHDLKFIFDQIVEDGNWPTDLRSSSLQQLSDASTTRNLSPAGDLSAITSLIGSNEESIRTTSIQLAGQWKVASAFDALRKIATNEKTQPDLRTSSLSAMAKISPEKTNSLLKDLAENGKSFNQRSMAIQVLALIDVESAATLASQALKVADQRDNPAAILDGFLDQENGSVVLAKAIEATPPAADTAKLALRHMFSIGRTDPELSAVLSKIAGIAGDPKPPTKEELAALVKEVNEQGDAVRGEAVFRRQDLSCMKCHAVSKAGGQIGPDLSAIGASSPIEYVVMSVLDPDQDIKEAYTTRVVITTRGRIHQGLVADRTANALVLRDATGKETSIPIEDIDDEVEGKSLMPKGLVKFMTHAEFIDLAKFLSMLGKPGDYAVRSTQRMQRWRVLTDVPQGLIEEVPTLSTFEDLVLRASTWESAYSRVNGDLPLNELVEKTSQPVVYVQGELKVATGGKIEARLNSVEGVTLWIDDELIEADKEFEVELEAGLHQVSLRLDTELRQSDVLNLEFHRPSGSKAEFAVVDGQ</sequence>